<name>A0ABR7EU71_9FIRM</name>
<sequence length="597" mass="68353">MFRQLFRKRFYFFIPIIIITAWLALHLLPASLSQLLPQSLPFSAPVKTANSKFRTYTRELFRQELSGNTLSLHYTLKNPSAYGIQEEDISLGSYNIDPEASCAAAENALSRLHTFNRRKLSSENQITYDILQYSFQSAKQNANYQWYEEPLSSLTGVQAQFPVLLSEYQFHTRDDIETYFKLLAETPKYFDSLIQFETNKAKRGLFMSDSQVQAIIKECESFLNLQENNYLYSTFQTRISKLSLSKKERIKCIQKNESGLKKYVFPAYQNLIKGLQNLLGNGKYTGGLCQYPGGAGYYEHLVAEETGSSRSISELKSLIIRQMREDLAGLKKYYISNSSLSSDLYKTQGTKLSDTNPHSILASLQQKIKKDFPKAAKTEITIKYVDKEMEEYLSPAFYMIPAIDDTKNNTIYLNRGHLPDDLSLYTTLAHEGYPGHLYQTTYFTARKPDPIRTIFSFGGYTEGWATYCEMLSYYYAPVDKTYAAMAQKNTSLILGLYSLADIGIHHEGWGLSETTTFFRSHGITDTDSIREIYDLIISDPANYLKYYVGFLEFLELKKAAVEKWDSHFSQQCFHKAVLDIGPAPFEILRGFTLSANN</sequence>
<feature type="transmembrane region" description="Helical" evidence="1">
    <location>
        <begin position="12"/>
        <end position="32"/>
    </location>
</feature>
<dbReference type="Pfam" id="PF05960">
    <property type="entry name" value="DUF885"/>
    <property type="match status" value="1"/>
</dbReference>
<evidence type="ECO:0000313" key="2">
    <source>
        <dbReference type="EMBL" id="MBC5664896.1"/>
    </source>
</evidence>
<gene>
    <name evidence="2" type="ORF">H8S07_06345</name>
</gene>
<organism evidence="2 3">
    <name type="scientific">Dorea hominis</name>
    <dbReference type="NCBI Taxonomy" id="2763040"/>
    <lineage>
        <taxon>Bacteria</taxon>
        <taxon>Bacillati</taxon>
        <taxon>Bacillota</taxon>
        <taxon>Clostridia</taxon>
        <taxon>Lachnospirales</taxon>
        <taxon>Lachnospiraceae</taxon>
        <taxon>Dorea</taxon>
    </lineage>
</organism>
<proteinExistence type="predicted"/>
<reference evidence="2 3" key="1">
    <citation type="submission" date="2020-08" db="EMBL/GenBank/DDBJ databases">
        <title>Genome public.</title>
        <authorList>
            <person name="Liu C."/>
            <person name="Sun Q."/>
        </authorList>
    </citation>
    <scope>NUCLEOTIDE SEQUENCE [LARGE SCALE GENOMIC DNA]</scope>
    <source>
        <strain evidence="2 3">NSJ-36</strain>
    </source>
</reference>
<keyword evidence="1" id="KW-0472">Membrane</keyword>
<comment type="caution">
    <text evidence="2">The sequence shown here is derived from an EMBL/GenBank/DDBJ whole genome shotgun (WGS) entry which is preliminary data.</text>
</comment>
<dbReference type="PANTHER" id="PTHR33361">
    <property type="entry name" value="GLR0591 PROTEIN"/>
    <property type="match status" value="1"/>
</dbReference>
<evidence type="ECO:0000256" key="1">
    <source>
        <dbReference type="SAM" id="Phobius"/>
    </source>
</evidence>
<dbReference type="Proteomes" id="UP000647235">
    <property type="component" value="Unassembled WGS sequence"/>
</dbReference>
<dbReference type="InterPro" id="IPR010281">
    <property type="entry name" value="DUF885"/>
</dbReference>
<dbReference type="EMBL" id="JACOOY010000006">
    <property type="protein sequence ID" value="MBC5664896.1"/>
    <property type="molecule type" value="Genomic_DNA"/>
</dbReference>
<keyword evidence="1" id="KW-0812">Transmembrane</keyword>
<dbReference type="PANTHER" id="PTHR33361:SF2">
    <property type="entry name" value="DUF885 DOMAIN-CONTAINING PROTEIN"/>
    <property type="match status" value="1"/>
</dbReference>
<protein>
    <submittedName>
        <fullName evidence="2">DUF885 domain-containing protein</fullName>
    </submittedName>
</protein>
<evidence type="ECO:0000313" key="3">
    <source>
        <dbReference type="Proteomes" id="UP000647235"/>
    </source>
</evidence>
<keyword evidence="1" id="KW-1133">Transmembrane helix</keyword>
<accession>A0ABR7EU71</accession>
<keyword evidence="3" id="KW-1185">Reference proteome</keyword>